<accession>A0AAD6UAI0</accession>
<organism evidence="3 4">
    <name type="scientific">Mycena belliarum</name>
    <dbReference type="NCBI Taxonomy" id="1033014"/>
    <lineage>
        <taxon>Eukaryota</taxon>
        <taxon>Fungi</taxon>
        <taxon>Dikarya</taxon>
        <taxon>Basidiomycota</taxon>
        <taxon>Agaricomycotina</taxon>
        <taxon>Agaricomycetes</taxon>
        <taxon>Agaricomycetidae</taxon>
        <taxon>Agaricales</taxon>
        <taxon>Marasmiineae</taxon>
        <taxon>Mycenaceae</taxon>
        <taxon>Mycena</taxon>
    </lineage>
</organism>
<keyword evidence="1" id="KW-0812">Transmembrane</keyword>
<dbReference type="Proteomes" id="UP001222325">
    <property type="component" value="Unassembled WGS sequence"/>
</dbReference>
<dbReference type="Pfam" id="PF20153">
    <property type="entry name" value="DUF6535"/>
    <property type="match status" value="1"/>
</dbReference>
<gene>
    <name evidence="3" type="ORF">B0H15DRAFT_82856</name>
</gene>
<comment type="caution">
    <text evidence="3">The sequence shown here is derived from an EMBL/GenBank/DDBJ whole genome shotgun (WGS) entry which is preliminary data.</text>
</comment>
<evidence type="ECO:0000313" key="4">
    <source>
        <dbReference type="Proteomes" id="UP001222325"/>
    </source>
</evidence>
<feature type="transmembrane region" description="Helical" evidence="1">
    <location>
        <begin position="122"/>
        <end position="146"/>
    </location>
</feature>
<evidence type="ECO:0000259" key="2">
    <source>
        <dbReference type="Pfam" id="PF20153"/>
    </source>
</evidence>
<reference evidence="3" key="1">
    <citation type="submission" date="2023-03" db="EMBL/GenBank/DDBJ databases">
        <title>Massive genome expansion in bonnet fungi (Mycena s.s.) driven by repeated elements and novel gene families across ecological guilds.</title>
        <authorList>
            <consortium name="Lawrence Berkeley National Laboratory"/>
            <person name="Harder C.B."/>
            <person name="Miyauchi S."/>
            <person name="Viragh M."/>
            <person name="Kuo A."/>
            <person name="Thoen E."/>
            <person name="Andreopoulos B."/>
            <person name="Lu D."/>
            <person name="Skrede I."/>
            <person name="Drula E."/>
            <person name="Henrissat B."/>
            <person name="Morin E."/>
            <person name="Kohler A."/>
            <person name="Barry K."/>
            <person name="LaButti K."/>
            <person name="Morin E."/>
            <person name="Salamov A."/>
            <person name="Lipzen A."/>
            <person name="Mereny Z."/>
            <person name="Hegedus B."/>
            <person name="Baldrian P."/>
            <person name="Stursova M."/>
            <person name="Weitz H."/>
            <person name="Taylor A."/>
            <person name="Grigoriev I.V."/>
            <person name="Nagy L.G."/>
            <person name="Martin F."/>
            <person name="Kauserud H."/>
        </authorList>
    </citation>
    <scope>NUCLEOTIDE SEQUENCE</scope>
    <source>
        <strain evidence="3">CBHHK173m</strain>
    </source>
</reference>
<keyword evidence="4" id="KW-1185">Reference proteome</keyword>
<sequence length="218" mass="24377">MTSMRIVFHQISLQDMIRFDESNRQQELQLLLGVLLSIVVTLFLMDGLPMLGQPTSSMHAIRIYGWFAVAFLLSILLATVSLLCKYWLTRNHLKLAQSGPQESNGVPETRFQAAEKYVMNGLIASGSTILYTMALFFGVGLVDFFWQLYPSFGAGIFATCGLYGSGPILSAFGHEPLYKLPLISAMARHSWRFARTWLSRGSTANPRQEDDAVERCAL</sequence>
<dbReference type="InterPro" id="IPR045338">
    <property type="entry name" value="DUF6535"/>
</dbReference>
<keyword evidence="1" id="KW-1133">Transmembrane helix</keyword>
<dbReference type="AlphaFoldDB" id="A0AAD6UAI0"/>
<evidence type="ECO:0000256" key="1">
    <source>
        <dbReference type="SAM" id="Phobius"/>
    </source>
</evidence>
<feature type="transmembrane region" description="Helical" evidence="1">
    <location>
        <begin position="28"/>
        <end position="51"/>
    </location>
</feature>
<protein>
    <recommendedName>
        <fullName evidence="2">DUF6535 domain-containing protein</fullName>
    </recommendedName>
</protein>
<evidence type="ECO:0000313" key="3">
    <source>
        <dbReference type="EMBL" id="KAJ7095971.1"/>
    </source>
</evidence>
<dbReference type="EMBL" id="JARJCN010000012">
    <property type="protein sequence ID" value="KAJ7095971.1"/>
    <property type="molecule type" value="Genomic_DNA"/>
</dbReference>
<keyword evidence="1" id="KW-0472">Membrane</keyword>
<feature type="transmembrane region" description="Helical" evidence="1">
    <location>
        <begin position="152"/>
        <end position="172"/>
    </location>
</feature>
<feature type="domain" description="DUF6535" evidence="2">
    <location>
        <begin position="56"/>
        <end position="147"/>
    </location>
</feature>
<name>A0AAD6UAI0_9AGAR</name>
<feature type="transmembrane region" description="Helical" evidence="1">
    <location>
        <begin position="63"/>
        <end position="88"/>
    </location>
</feature>
<proteinExistence type="predicted"/>